<dbReference type="Proteomes" id="UP000699462">
    <property type="component" value="Unassembled WGS sequence"/>
</dbReference>
<evidence type="ECO:0000313" key="2">
    <source>
        <dbReference type="EMBL" id="KAF8567336.1"/>
    </source>
</evidence>
<feature type="compositionally biased region" description="Basic residues" evidence="1">
    <location>
        <begin position="77"/>
        <end position="96"/>
    </location>
</feature>
<comment type="caution">
    <text evidence="2">The sequence shown here is derived from an EMBL/GenBank/DDBJ whole genome shotgun (WGS) entry which is preliminary data.</text>
</comment>
<evidence type="ECO:0000313" key="3">
    <source>
        <dbReference type="Proteomes" id="UP000699462"/>
    </source>
</evidence>
<evidence type="ECO:0000256" key="1">
    <source>
        <dbReference type="SAM" id="MobiDB-lite"/>
    </source>
</evidence>
<feature type="region of interest" description="Disordered" evidence="1">
    <location>
        <begin position="62"/>
        <end position="103"/>
    </location>
</feature>
<organism evidence="2 3">
    <name type="scientific">Paragonimus westermani</name>
    <dbReference type="NCBI Taxonomy" id="34504"/>
    <lineage>
        <taxon>Eukaryota</taxon>
        <taxon>Metazoa</taxon>
        <taxon>Spiralia</taxon>
        <taxon>Lophotrochozoa</taxon>
        <taxon>Platyhelminthes</taxon>
        <taxon>Trematoda</taxon>
        <taxon>Digenea</taxon>
        <taxon>Plagiorchiida</taxon>
        <taxon>Troglotremata</taxon>
        <taxon>Troglotrematidae</taxon>
        <taxon>Paragonimus</taxon>
    </lineage>
</organism>
<protein>
    <submittedName>
        <fullName evidence="2">Uncharacterized protein</fullName>
    </submittedName>
</protein>
<name>A0A8T0DJ37_9TREM</name>
<proteinExistence type="predicted"/>
<dbReference type="EMBL" id="JTDF01003964">
    <property type="protein sequence ID" value="KAF8567336.1"/>
    <property type="molecule type" value="Genomic_DNA"/>
</dbReference>
<reference evidence="2 3" key="1">
    <citation type="submission" date="2019-07" db="EMBL/GenBank/DDBJ databases">
        <title>Annotation for the trematode Paragonimus westermani.</title>
        <authorList>
            <person name="Choi Y.-J."/>
        </authorList>
    </citation>
    <scope>NUCLEOTIDE SEQUENCE [LARGE SCALE GENOMIC DNA]</scope>
    <source>
        <strain evidence="2">180907_Pwestermani</strain>
    </source>
</reference>
<dbReference type="AlphaFoldDB" id="A0A8T0DJ37"/>
<sequence>MRLLGITHTERRPDVLVATLTSCLKVDLPHTSPSSAIFGPSCLDNRKCVEIGRYLPDLTSRGVHPKDQRKINPSTARKSRWKLKLRDRHNQQAKRSKTQETDTGVYHPKKCKLVQLPLIVHFWASITTGNCVVTRILEFCKSFLYQTSSQHYGQRSWNVNKDWPARFSPRRPMPF</sequence>
<keyword evidence="3" id="KW-1185">Reference proteome</keyword>
<accession>A0A8T0DJ37</accession>
<gene>
    <name evidence="2" type="ORF">P879_09757</name>
</gene>